<feature type="region of interest" description="Disordered" evidence="1">
    <location>
        <begin position="32"/>
        <end position="53"/>
    </location>
</feature>
<evidence type="ECO:0000313" key="3">
    <source>
        <dbReference type="Proteomes" id="UP000693946"/>
    </source>
</evidence>
<sequence length="53" mass="6180">YLCLLSDSAEWSLIRSRVSSVGIQARRWEEKGDKVREDKRGGRWSDDKRRGGQ</sequence>
<name>A0AAV6S656_SOLSE</name>
<organism evidence="2 3">
    <name type="scientific">Solea senegalensis</name>
    <name type="common">Senegalese sole</name>
    <dbReference type="NCBI Taxonomy" id="28829"/>
    <lineage>
        <taxon>Eukaryota</taxon>
        <taxon>Metazoa</taxon>
        <taxon>Chordata</taxon>
        <taxon>Craniata</taxon>
        <taxon>Vertebrata</taxon>
        <taxon>Euteleostomi</taxon>
        <taxon>Actinopterygii</taxon>
        <taxon>Neopterygii</taxon>
        <taxon>Teleostei</taxon>
        <taxon>Neoteleostei</taxon>
        <taxon>Acanthomorphata</taxon>
        <taxon>Carangaria</taxon>
        <taxon>Pleuronectiformes</taxon>
        <taxon>Pleuronectoidei</taxon>
        <taxon>Soleidae</taxon>
        <taxon>Solea</taxon>
    </lineage>
</organism>
<evidence type="ECO:0000313" key="2">
    <source>
        <dbReference type="EMBL" id="KAG7512849.1"/>
    </source>
</evidence>
<comment type="caution">
    <text evidence="2">The sequence shown here is derived from an EMBL/GenBank/DDBJ whole genome shotgun (WGS) entry which is preliminary data.</text>
</comment>
<reference evidence="2 3" key="1">
    <citation type="journal article" date="2021" name="Sci. Rep.">
        <title>Chromosome anchoring in Senegalese sole (Solea senegalensis) reveals sex-associated markers and genome rearrangements in flatfish.</title>
        <authorList>
            <person name="Guerrero-Cozar I."/>
            <person name="Gomez-Garrido J."/>
            <person name="Berbel C."/>
            <person name="Martinez-Blanch J.F."/>
            <person name="Alioto T."/>
            <person name="Claros M.G."/>
            <person name="Gagnaire P.A."/>
            <person name="Manchado M."/>
        </authorList>
    </citation>
    <scope>NUCLEOTIDE SEQUENCE [LARGE SCALE GENOMIC DNA]</scope>
    <source>
        <strain evidence="2">Sse05_10M</strain>
    </source>
</reference>
<dbReference type="Proteomes" id="UP000693946">
    <property type="component" value="Linkage Group LG15"/>
</dbReference>
<gene>
    <name evidence="2" type="ORF">JOB18_041328</name>
</gene>
<accession>A0AAV6S656</accession>
<dbReference type="EMBL" id="JAGKHQ010000007">
    <property type="protein sequence ID" value="KAG7512849.1"/>
    <property type="molecule type" value="Genomic_DNA"/>
</dbReference>
<keyword evidence="3" id="KW-1185">Reference proteome</keyword>
<feature type="non-terminal residue" evidence="2">
    <location>
        <position position="1"/>
    </location>
</feature>
<protein>
    <recommendedName>
        <fullName evidence="4">MHC class I antigen</fullName>
    </recommendedName>
</protein>
<proteinExistence type="predicted"/>
<feature type="non-terminal residue" evidence="2">
    <location>
        <position position="53"/>
    </location>
</feature>
<dbReference type="AlphaFoldDB" id="A0AAV6S656"/>
<evidence type="ECO:0008006" key="4">
    <source>
        <dbReference type="Google" id="ProtNLM"/>
    </source>
</evidence>
<evidence type="ECO:0000256" key="1">
    <source>
        <dbReference type="SAM" id="MobiDB-lite"/>
    </source>
</evidence>